<keyword evidence="3 5" id="KW-0067">ATP-binding</keyword>
<proteinExistence type="inferred from homology"/>
<dbReference type="PANTHER" id="PTHR43790">
    <property type="entry name" value="CARBOHYDRATE TRANSPORT ATP-BINDING PROTEIN MG119-RELATED"/>
    <property type="match status" value="1"/>
</dbReference>
<keyword evidence="5" id="KW-0614">Plasmid</keyword>
<keyword evidence="6" id="KW-1185">Reference proteome</keyword>
<dbReference type="PROSITE" id="PS50893">
    <property type="entry name" value="ABC_TRANSPORTER_2"/>
    <property type="match status" value="1"/>
</dbReference>
<dbReference type="KEGG" id="rjg:CCGE525_32530"/>
<comment type="similarity">
    <text evidence="1">Belongs to the ABC transporter superfamily. AI-2 autoinducer porter (TC 3.A.1.2.8) family.</text>
</comment>
<dbReference type="EMBL" id="CP032695">
    <property type="protein sequence ID" value="AYG63387.1"/>
    <property type="molecule type" value="Genomic_DNA"/>
</dbReference>
<keyword evidence="2" id="KW-0547">Nucleotide-binding</keyword>
<reference evidence="5 6" key="1">
    <citation type="submission" date="2018-10" db="EMBL/GenBank/DDBJ databases">
        <title>Rhizobium etli, R. leguminosarum and a new Rhizobium genospecies from Phaseolus dumosus.</title>
        <authorList>
            <person name="Ramirez-Puebla S.T."/>
            <person name="Rogel-Hernandez M.A."/>
            <person name="Guerrero G."/>
            <person name="Ormeno-Orrillo E."/>
            <person name="Martinez-Romero J.C."/>
            <person name="Negrete-Yankelevich S."/>
            <person name="Martinez-Romero E."/>
        </authorList>
    </citation>
    <scope>NUCLEOTIDE SEQUENCE [LARGE SCALE GENOMIC DNA]</scope>
    <source>
        <strain evidence="5 6">CCGE525</strain>
        <plasmid evidence="6">prccge525c</plasmid>
    </source>
</reference>
<dbReference type="RefSeq" id="WP_120708292.1">
    <property type="nucleotide sequence ID" value="NZ_CP032695.1"/>
</dbReference>
<dbReference type="SMART" id="SM00382">
    <property type="entry name" value="AAA"/>
    <property type="match status" value="1"/>
</dbReference>
<dbReference type="Pfam" id="PF00005">
    <property type="entry name" value="ABC_tran"/>
    <property type="match status" value="1"/>
</dbReference>
<dbReference type="PANTHER" id="PTHR43790:SF2">
    <property type="entry name" value="AUTOINDUCER 2 IMPORT ATP-BINDING PROTEIN LSRA"/>
    <property type="match status" value="1"/>
</dbReference>
<dbReference type="GO" id="GO:0016887">
    <property type="term" value="F:ATP hydrolysis activity"/>
    <property type="evidence" value="ECO:0007669"/>
    <property type="project" value="InterPro"/>
</dbReference>
<dbReference type="Proteomes" id="UP000282195">
    <property type="component" value="Plasmid pRCCGE525c"/>
</dbReference>
<name>A0A387G0L5_9HYPH</name>
<dbReference type="AlphaFoldDB" id="A0A387G0L5"/>
<organism evidence="5 6">
    <name type="scientific">Rhizobium jaguaris</name>
    <dbReference type="NCBI Taxonomy" id="1312183"/>
    <lineage>
        <taxon>Bacteria</taxon>
        <taxon>Pseudomonadati</taxon>
        <taxon>Pseudomonadota</taxon>
        <taxon>Alphaproteobacteria</taxon>
        <taxon>Hyphomicrobiales</taxon>
        <taxon>Rhizobiaceae</taxon>
        <taxon>Rhizobium/Agrobacterium group</taxon>
        <taxon>Rhizobium</taxon>
    </lineage>
</organism>
<evidence type="ECO:0000313" key="6">
    <source>
        <dbReference type="Proteomes" id="UP000282195"/>
    </source>
</evidence>
<protein>
    <submittedName>
        <fullName evidence="5">Sugar ABC transporter ATP-binding protein</fullName>
    </submittedName>
</protein>
<evidence type="ECO:0000313" key="5">
    <source>
        <dbReference type="EMBL" id="AYG63387.1"/>
    </source>
</evidence>
<geneLocation type="plasmid" evidence="6">
    <name>prccge525c</name>
</geneLocation>
<evidence type="ECO:0000256" key="3">
    <source>
        <dbReference type="ARBA" id="ARBA00022840"/>
    </source>
</evidence>
<dbReference type="OrthoDB" id="7837844at2"/>
<evidence type="ECO:0000256" key="2">
    <source>
        <dbReference type="ARBA" id="ARBA00022741"/>
    </source>
</evidence>
<dbReference type="InterPro" id="IPR003439">
    <property type="entry name" value="ABC_transporter-like_ATP-bd"/>
</dbReference>
<accession>A0A387G0L5</accession>
<dbReference type="GO" id="GO:0005524">
    <property type="term" value="F:ATP binding"/>
    <property type="evidence" value="ECO:0007669"/>
    <property type="project" value="UniProtKB-KW"/>
</dbReference>
<dbReference type="InterPro" id="IPR003593">
    <property type="entry name" value="AAA+_ATPase"/>
</dbReference>
<evidence type="ECO:0000256" key="1">
    <source>
        <dbReference type="ARBA" id="ARBA00009404"/>
    </source>
</evidence>
<dbReference type="InterPro" id="IPR027417">
    <property type="entry name" value="P-loop_NTPase"/>
</dbReference>
<feature type="domain" description="ABC transporter" evidence="4">
    <location>
        <begin position="2"/>
        <end position="238"/>
    </location>
</feature>
<dbReference type="SUPFAM" id="SSF52540">
    <property type="entry name" value="P-loop containing nucleoside triphosphate hydrolases"/>
    <property type="match status" value="1"/>
</dbReference>
<dbReference type="CDD" id="cd03216">
    <property type="entry name" value="ABC_Carb_Monos_I"/>
    <property type="match status" value="1"/>
</dbReference>
<dbReference type="InterPro" id="IPR050107">
    <property type="entry name" value="ABC_carbohydrate_import_ATPase"/>
</dbReference>
<dbReference type="Gene3D" id="3.40.50.300">
    <property type="entry name" value="P-loop containing nucleotide triphosphate hydrolases"/>
    <property type="match status" value="1"/>
</dbReference>
<gene>
    <name evidence="5" type="ORF">CCGE525_32530</name>
</gene>
<evidence type="ECO:0000259" key="4">
    <source>
        <dbReference type="PROSITE" id="PS50893"/>
    </source>
</evidence>
<sequence length="245" mass="26283">MLEIENVSKRYGETVAISEATITFRAGTVHTILGENGSGKSTMVKLLSGIVQPDGGMIRLDGRPFAGNAPADFQRVGFATVFQEVLIAPDRTVTDNILLGLDGLISRRIPRDKRRETAAAALGRFAVTEVPLDAAAGSLPLAAQQLIVLARAVVRKPRILILDEVTAALDYADRESVFKLMRQLAAEGCLLLFITHRMDEVMSLSDRISILRGGKVVKTEDCGVSTPADLLKAMAPQTAAELSDA</sequence>